<feature type="binding site" description="axial binding residue" evidence="13">
    <location>
        <position position="440"/>
    </location>
    <ligand>
        <name>heme</name>
        <dbReference type="ChEBI" id="CHEBI:30413"/>
    </ligand>
    <ligandPart>
        <name>Fe</name>
        <dbReference type="ChEBI" id="CHEBI:18248"/>
    </ligandPart>
</feature>
<dbReference type="GO" id="GO:0016712">
    <property type="term" value="F:oxidoreductase activity, acting on paired donors, with incorporation or reduction of molecular oxygen, reduced flavin or flavoprotein as one donor, and incorporation of one atom of oxygen"/>
    <property type="evidence" value="ECO:0007669"/>
    <property type="project" value="InterPro"/>
</dbReference>
<dbReference type="SUPFAM" id="SSF48264">
    <property type="entry name" value="Cytochrome P450"/>
    <property type="match status" value="1"/>
</dbReference>
<evidence type="ECO:0000256" key="5">
    <source>
        <dbReference type="ARBA" id="ARBA00022617"/>
    </source>
</evidence>
<organism evidence="16 17">
    <name type="scientific">Xenopus laevis</name>
    <name type="common">African clawed frog</name>
    <dbReference type="NCBI Taxonomy" id="8355"/>
    <lineage>
        <taxon>Eukaryota</taxon>
        <taxon>Metazoa</taxon>
        <taxon>Chordata</taxon>
        <taxon>Craniata</taxon>
        <taxon>Vertebrata</taxon>
        <taxon>Euteleostomi</taxon>
        <taxon>Amphibia</taxon>
        <taxon>Batrachia</taxon>
        <taxon>Anura</taxon>
        <taxon>Pipoidea</taxon>
        <taxon>Pipidae</taxon>
        <taxon>Xenopodinae</taxon>
        <taxon>Xenopus</taxon>
        <taxon>Xenopus</taxon>
    </lineage>
</organism>
<evidence type="ECO:0000256" key="7">
    <source>
        <dbReference type="ARBA" id="ARBA00022824"/>
    </source>
</evidence>
<dbReference type="InterPro" id="IPR002401">
    <property type="entry name" value="Cyt_P450_E_grp-I"/>
</dbReference>
<dbReference type="PANTHER" id="PTHR24300">
    <property type="entry name" value="CYTOCHROME P450 508A4-RELATED"/>
    <property type="match status" value="1"/>
</dbReference>
<dbReference type="GO" id="GO:0005506">
    <property type="term" value="F:iron ion binding"/>
    <property type="evidence" value="ECO:0007669"/>
    <property type="project" value="InterPro"/>
</dbReference>
<evidence type="ECO:0000256" key="9">
    <source>
        <dbReference type="ARBA" id="ARBA00023002"/>
    </source>
</evidence>
<dbReference type="GO" id="GO:0019373">
    <property type="term" value="P:epoxygenase P450 pathway"/>
    <property type="evidence" value="ECO:0007669"/>
    <property type="project" value="TreeGrafter"/>
</dbReference>
<dbReference type="GO" id="GO:0006805">
    <property type="term" value="P:xenobiotic metabolic process"/>
    <property type="evidence" value="ECO:0007669"/>
    <property type="project" value="TreeGrafter"/>
</dbReference>
<evidence type="ECO:0000256" key="6">
    <source>
        <dbReference type="ARBA" id="ARBA00022723"/>
    </source>
</evidence>
<keyword evidence="15" id="KW-1133">Transmembrane helix</keyword>
<evidence type="ECO:0000256" key="10">
    <source>
        <dbReference type="ARBA" id="ARBA00023004"/>
    </source>
</evidence>
<evidence type="ECO:0000256" key="14">
    <source>
        <dbReference type="RuleBase" id="RU000461"/>
    </source>
</evidence>
<dbReference type="PANTHER" id="PTHR24300:SF394">
    <property type="entry name" value="CYTOCHROME P450 2H2"/>
    <property type="match status" value="1"/>
</dbReference>
<dbReference type="GO" id="GO:0020037">
    <property type="term" value="F:heme binding"/>
    <property type="evidence" value="ECO:0007669"/>
    <property type="project" value="InterPro"/>
</dbReference>
<keyword evidence="9 14" id="KW-0560">Oxidoreductase</keyword>
<evidence type="ECO:0000256" key="2">
    <source>
        <dbReference type="ARBA" id="ARBA00004524"/>
    </source>
</evidence>
<dbReference type="Pfam" id="PF00067">
    <property type="entry name" value="p450"/>
    <property type="match status" value="1"/>
</dbReference>
<keyword evidence="10 13" id="KW-0408">Iron</keyword>
<feature type="transmembrane region" description="Helical" evidence="15">
    <location>
        <begin position="172"/>
        <end position="189"/>
    </location>
</feature>
<accession>A0A974C3W8</accession>
<dbReference type="PRINTS" id="PR00385">
    <property type="entry name" value="P450"/>
</dbReference>
<keyword evidence="12 15" id="KW-0472">Membrane</keyword>
<evidence type="ECO:0000313" key="16">
    <source>
        <dbReference type="EMBL" id="OCT66284.1"/>
    </source>
</evidence>
<dbReference type="PROSITE" id="PS00086">
    <property type="entry name" value="CYTOCHROME_P450"/>
    <property type="match status" value="1"/>
</dbReference>
<dbReference type="OMA" id="RFVSHPI"/>
<dbReference type="InterPro" id="IPR050182">
    <property type="entry name" value="Cytochrome_P450_fam2"/>
</dbReference>
<protein>
    <submittedName>
        <fullName evidence="16">Uncharacterized protein</fullName>
    </submittedName>
</protein>
<evidence type="ECO:0000256" key="12">
    <source>
        <dbReference type="ARBA" id="ARBA00023136"/>
    </source>
</evidence>
<feature type="transmembrane region" description="Helical" evidence="15">
    <location>
        <begin position="209"/>
        <end position="231"/>
    </location>
</feature>
<evidence type="ECO:0000313" key="17">
    <source>
        <dbReference type="Proteomes" id="UP000694892"/>
    </source>
</evidence>
<dbReference type="GO" id="GO:0008392">
    <property type="term" value="F:arachidonate epoxygenase activity"/>
    <property type="evidence" value="ECO:0007669"/>
    <property type="project" value="TreeGrafter"/>
</dbReference>
<evidence type="ECO:0000256" key="1">
    <source>
        <dbReference type="ARBA" id="ARBA00001971"/>
    </source>
</evidence>
<dbReference type="InterPro" id="IPR017972">
    <property type="entry name" value="Cyt_P450_CS"/>
</dbReference>
<name>A0A974C3W8_XENLA</name>
<reference evidence="17" key="1">
    <citation type="journal article" date="2016" name="Nature">
        <title>Genome evolution in the allotetraploid frog Xenopus laevis.</title>
        <authorList>
            <person name="Session A.M."/>
            <person name="Uno Y."/>
            <person name="Kwon T."/>
            <person name="Chapman J.A."/>
            <person name="Toyoda A."/>
            <person name="Takahashi S."/>
            <person name="Fukui A."/>
            <person name="Hikosaka A."/>
            <person name="Suzuki A."/>
            <person name="Kondo M."/>
            <person name="van Heeringen S.J."/>
            <person name="Quigley I."/>
            <person name="Heinz S."/>
            <person name="Ogino H."/>
            <person name="Ochi H."/>
            <person name="Hellsten U."/>
            <person name="Lyons J.B."/>
            <person name="Simakov O."/>
            <person name="Putnam N."/>
            <person name="Stites J."/>
            <person name="Kuroki Y."/>
            <person name="Tanaka T."/>
            <person name="Michiue T."/>
            <person name="Watanabe M."/>
            <person name="Bogdanovic O."/>
            <person name="Lister R."/>
            <person name="Georgiou G."/>
            <person name="Paranjpe S.S."/>
            <person name="van Kruijsbergen I."/>
            <person name="Shu S."/>
            <person name="Carlson J."/>
            <person name="Kinoshita T."/>
            <person name="Ohta Y."/>
            <person name="Mawaribuchi S."/>
            <person name="Jenkins J."/>
            <person name="Grimwood J."/>
            <person name="Schmutz J."/>
            <person name="Mitros T."/>
            <person name="Mozaffari S.V."/>
            <person name="Suzuki Y."/>
            <person name="Haramoto Y."/>
            <person name="Yamamoto T.S."/>
            <person name="Takagi C."/>
            <person name="Heald R."/>
            <person name="Miller K."/>
            <person name="Haudenschild C."/>
            <person name="Kitzman J."/>
            <person name="Nakayama T."/>
            <person name="Izutsu Y."/>
            <person name="Robert J."/>
            <person name="Fortriede J."/>
            <person name="Burns K."/>
            <person name="Lotay V."/>
            <person name="Karimi K."/>
            <person name="Yasuoka Y."/>
            <person name="Dichmann D.S."/>
            <person name="Flajnik M.F."/>
            <person name="Houston D.W."/>
            <person name="Shendure J."/>
            <person name="DuPasquier L."/>
            <person name="Vize P.D."/>
            <person name="Zorn A.M."/>
            <person name="Ito M."/>
            <person name="Marcotte E.M."/>
            <person name="Wallingford J.B."/>
            <person name="Ito Y."/>
            <person name="Asashima M."/>
            <person name="Ueno N."/>
            <person name="Matsuda Y."/>
            <person name="Veenstra G.J."/>
            <person name="Fujiyama A."/>
            <person name="Harland R.M."/>
            <person name="Taira M."/>
            <person name="Rokhsar D.S."/>
        </authorList>
    </citation>
    <scope>NUCLEOTIDE SEQUENCE [LARGE SCALE GENOMIC DNA]</scope>
    <source>
        <strain evidence="17">J</strain>
    </source>
</reference>
<dbReference type="PRINTS" id="PR01684">
    <property type="entry name" value="EP450ICYP2A"/>
</dbReference>
<evidence type="ECO:0000256" key="11">
    <source>
        <dbReference type="ARBA" id="ARBA00023033"/>
    </source>
</evidence>
<dbReference type="Gene3D" id="1.10.630.10">
    <property type="entry name" value="Cytochrome P450"/>
    <property type="match status" value="1"/>
</dbReference>
<comment type="similarity">
    <text evidence="4 14">Belongs to the cytochrome P450 family.</text>
</comment>
<evidence type="ECO:0000256" key="8">
    <source>
        <dbReference type="ARBA" id="ARBA00022848"/>
    </source>
</evidence>
<dbReference type="InterPro" id="IPR036396">
    <property type="entry name" value="Cyt_P450_sf"/>
</dbReference>
<evidence type="ECO:0000256" key="3">
    <source>
        <dbReference type="ARBA" id="ARBA00004586"/>
    </source>
</evidence>
<keyword evidence="8" id="KW-0492">Microsome</keyword>
<feature type="transmembrane region" description="Helical" evidence="15">
    <location>
        <begin position="6"/>
        <end position="23"/>
    </location>
</feature>
<dbReference type="AlphaFoldDB" id="A0A974C3W8"/>
<gene>
    <name evidence="16" type="ORF">XELAEV_18042542mg</name>
</gene>
<dbReference type="PRINTS" id="PR00463">
    <property type="entry name" value="EP450I"/>
</dbReference>
<dbReference type="FunFam" id="1.10.630.10:FF:000001">
    <property type="entry name" value="Cytochrome P450, family 2"/>
    <property type="match status" value="1"/>
</dbReference>
<dbReference type="InterPro" id="IPR008067">
    <property type="entry name" value="Cyt_P450_E_grp-I_CYP2A-like"/>
</dbReference>
<sequence>MVMDSAGTILLSFCVILLLYVLVKWGGSSKHKHLPPGPTAFPLLGNFLQVGFTEVPASLVRLSKTYGPVYTVHLGGHRSIILTGYDAVKEALIDHSDVFSDRGDGGVSQMLFKNYGVILSHGERWKTMRRFTLTTLRNFGMGKRSIEERIQEEARSLEEAFLKKKDEPFDPMYLLGLAVSNIICSIIFGERFDYEDGKFMTLLMYLREFFQLLNSFFGMLFNFFPNMFCYIPGPHQKLFMYFNKLKEFVRDEAKSHKATLDANCPRDFIDCFLIKMEEEKINPNSEFHNENLSGNIIDLFLAGTETTSLTLRYALLILLKYPEIQEKVYKEIDQVIGQGRCPSVEDRSKMPYTEAVIHEVQRFADIIPLGLEHAASKDTIFRGYYIPKGTLIFPVLTSVLKDPKYFKNPDQFDPGHFLDENGLFKKNDAFLPFSSGKRMCAGEGLARMELFIFLTAILQKFILKSTVDTGDIKITPEPNTNASRPWPYKMYVVPRS</sequence>
<keyword evidence="15" id="KW-0812">Transmembrane</keyword>
<dbReference type="InterPro" id="IPR001128">
    <property type="entry name" value="Cyt_P450"/>
</dbReference>
<evidence type="ECO:0000256" key="13">
    <source>
        <dbReference type="PIRSR" id="PIRSR602401-1"/>
    </source>
</evidence>
<evidence type="ECO:0000256" key="4">
    <source>
        <dbReference type="ARBA" id="ARBA00010617"/>
    </source>
</evidence>
<keyword evidence="6 13" id="KW-0479">Metal-binding</keyword>
<comment type="subcellular location">
    <subcellularLocation>
        <location evidence="3">Endoplasmic reticulum membrane</location>
    </subcellularLocation>
    <subcellularLocation>
        <location evidence="2">Microsome membrane</location>
    </subcellularLocation>
</comment>
<dbReference type="Proteomes" id="UP000694892">
    <property type="component" value="Chromosome 8S"/>
</dbReference>
<keyword evidence="5 13" id="KW-0349">Heme</keyword>
<dbReference type="EMBL" id="CM004481">
    <property type="protein sequence ID" value="OCT66284.1"/>
    <property type="molecule type" value="Genomic_DNA"/>
</dbReference>
<dbReference type="GO" id="GO:0005789">
    <property type="term" value="C:endoplasmic reticulum membrane"/>
    <property type="evidence" value="ECO:0007669"/>
    <property type="project" value="UniProtKB-SubCell"/>
</dbReference>
<comment type="cofactor">
    <cofactor evidence="1 13">
        <name>heme</name>
        <dbReference type="ChEBI" id="CHEBI:30413"/>
    </cofactor>
</comment>
<keyword evidence="11 14" id="KW-0503">Monooxygenase</keyword>
<evidence type="ECO:0000256" key="15">
    <source>
        <dbReference type="SAM" id="Phobius"/>
    </source>
</evidence>
<proteinExistence type="inferred from homology"/>
<keyword evidence="7" id="KW-0256">Endoplasmic reticulum</keyword>